<dbReference type="Proteomes" id="UP000010366">
    <property type="component" value="Chromosome"/>
</dbReference>
<protein>
    <submittedName>
        <fullName evidence="9">Putative nucleic acid-binding protein, contains PIN domain</fullName>
    </submittedName>
</protein>
<evidence type="ECO:0000256" key="4">
    <source>
        <dbReference type="ARBA" id="ARBA00022723"/>
    </source>
</evidence>
<dbReference type="GO" id="GO:0016787">
    <property type="term" value="F:hydrolase activity"/>
    <property type="evidence" value="ECO:0007669"/>
    <property type="project" value="UniProtKB-KW"/>
</dbReference>
<dbReference type="PANTHER" id="PTHR33653">
    <property type="entry name" value="RIBONUCLEASE VAPC2"/>
    <property type="match status" value="1"/>
</dbReference>
<evidence type="ECO:0000256" key="2">
    <source>
        <dbReference type="ARBA" id="ARBA00022649"/>
    </source>
</evidence>
<comment type="similarity">
    <text evidence="7">Belongs to the PINc/VapC protein family.</text>
</comment>
<feature type="domain" description="PIN" evidence="8">
    <location>
        <begin position="5"/>
        <end position="121"/>
    </location>
</feature>
<evidence type="ECO:0000256" key="7">
    <source>
        <dbReference type="ARBA" id="ARBA00038093"/>
    </source>
</evidence>
<dbReference type="HOGENOM" id="CLU_118482_5_1_3"/>
<evidence type="ECO:0000259" key="8">
    <source>
        <dbReference type="Pfam" id="PF01850"/>
    </source>
</evidence>
<comment type="cofactor">
    <cofactor evidence="1">
        <name>Mg(2+)</name>
        <dbReference type="ChEBI" id="CHEBI:18420"/>
    </cofactor>
</comment>
<dbReference type="OrthoDB" id="9804823at2"/>
<dbReference type="STRING" id="1173020.Cha6605_0944"/>
<dbReference type="KEGG" id="cmp:Cha6605_0944"/>
<organism evidence="9 10">
    <name type="scientific">Chamaesiphon minutus (strain ATCC 27169 / PCC 6605)</name>
    <dbReference type="NCBI Taxonomy" id="1173020"/>
    <lineage>
        <taxon>Bacteria</taxon>
        <taxon>Bacillati</taxon>
        <taxon>Cyanobacteriota</taxon>
        <taxon>Cyanophyceae</taxon>
        <taxon>Gomontiellales</taxon>
        <taxon>Chamaesiphonaceae</taxon>
        <taxon>Chamaesiphon</taxon>
    </lineage>
</organism>
<dbReference type="InterPro" id="IPR002716">
    <property type="entry name" value="PIN_dom"/>
</dbReference>
<evidence type="ECO:0000256" key="3">
    <source>
        <dbReference type="ARBA" id="ARBA00022722"/>
    </source>
</evidence>
<keyword evidence="10" id="KW-1185">Reference proteome</keyword>
<proteinExistence type="inferred from homology"/>
<dbReference type="InterPro" id="IPR050556">
    <property type="entry name" value="Type_II_TA_system_RNase"/>
</dbReference>
<dbReference type="GO" id="GO:0046872">
    <property type="term" value="F:metal ion binding"/>
    <property type="evidence" value="ECO:0007669"/>
    <property type="project" value="UniProtKB-KW"/>
</dbReference>
<keyword evidence="5" id="KW-0378">Hydrolase</keyword>
<dbReference type="InterPro" id="IPR029060">
    <property type="entry name" value="PIN-like_dom_sf"/>
</dbReference>
<evidence type="ECO:0000256" key="6">
    <source>
        <dbReference type="ARBA" id="ARBA00022842"/>
    </source>
</evidence>
<dbReference type="Pfam" id="PF01850">
    <property type="entry name" value="PIN"/>
    <property type="match status" value="1"/>
</dbReference>
<gene>
    <name evidence="9" type="ORF">Cha6605_0944</name>
</gene>
<keyword evidence="6" id="KW-0460">Magnesium</keyword>
<dbReference type="CDD" id="cd18747">
    <property type="entry name" value="PIN_VapC4-5_FitB-like"/>
    <property type="match status" value="1"/>
</dbReference>
<dbReference type="GO" id="GO:0004518">
    <property type="term" value="F:nuclease activity"/>
    <property type="evidence" value="ECO:0007669"/>
    <property type="project" value="UniProtKB-KW"/>
</dbReference>
<dbReference type="EMBL" id="CP003600">
    <property type="protein sequence ID" value="AFY92197.1"/>
    <property type="molecule type" value="Genomic_DNA"/>
</dbReference>
<dbReference type="eggNOG" id="COG1487">
    <property type="taxonomic scope" value="Bacteria"/>
</dbReference>
<keyword evidence="4" id="KW-0479">Metal-binding</keyword>
<evidence type="ECO:0000256" key="1">
    <source>
        <dbReference type="ARBA" id="ARBA00001946"/>
    </source>
</evidence>
<accession>K9UAQ7</accession>
<reference evidence="9 10" key="1">
    <citation type="submission" date="2012-05" db="EMBL/GenBank/DDBJ databases">
        <title>Finished chromosome of genome of Chamaesiphon sp. PCC 6605.</title>
        <authorList>
            <consortium name="US DOE Joint Genome Institute"/>
            <person name="Gugger M."/>
            <person name="Coursin T."/>
            <person name="Rippka R."/>
            <person name="Tandeau De Marsac N."/>
            <person name="Huntemann M."/>
            <person name="Wei C.-L."/>
            <person name="Han J."/>
            <person name="Detter J.C."/>
            <person name="Han C."/>
            <person name="Tapia R."/>
            <person name="Chen A."/>
            <person name="Kyrpides N."/>
            <person name="Mavromatis K."/>
            <person name="Markowitz V."/>
            <person name="Szeto E."/>
            <person name="Ivanova N."/>
            <person name="Pagani I."/>
            <person name="Pati A."/>
            <person name="Goodwin L."/>
            <person name="Nordberg H.P."/>
            <person name="Cantor M.N."/>
            <person name="Hua S.X."/>
            <person name="Woyke T."/>
            <person name="Kerfeld C.A."/>
        </authorList>
    </citation>
    <scope>NUCLEOTIDE SEQUENCE [LARGE SCALE GENOMIC DNA]</scope>
    <source>
        <strain evidence="10">ATCC 27169 / PCC 6605</strain>
    </source>
</reference>
<dbReference type="PANTHER" id="PTHR33653:SF1">
    <property type="entry name" value="RIBONUCLEASE VAPC2"/>
    <property type="match status" value="1"/>
</dbReference>
<dbReference type="Gene3D" id="3.40.50.1010">
    <property type="entry name" value="5'-nuclease"/>
    <property type="match status" value="1"/>
</dbReference>
<evidence type="ECO:0000313" key="10">
    <source>
        <dbReference type="Proteomes" id="UP000010366"/>
    </source>
</evidence>
<evidence type="ECO:0000256" key="5">
    <source>
        <dbReference type="ARBA" id="ARBA00022801"/>
    </source>
</evidence>
<dbReference type="AlphaFoldDB" id="K9UAQ7"/>
<dbReference type="PATRIC" id="fig|1173020.3.peg.1102"/>
<dbReference type="SUPFAM" id="SSF88723">
    <property type="entry name" value="PIN domain-like"/>
    <property type="match status" value="1"/>
</dbReference>
<evidence type="ECO:0000313" key="9">
    <source>
        <dbReference type="EMBL" id="AFY92197.1"/>
    </source>
</evidence>
<sequence>MRLKYLLDTNVVSELMRPVPNPIIVDRIDVHHSEIAIASVVIHELLYGCLRLPESKKRQTLLNSIDESALSRPVIDYDSEAAQLHAQERARLSKIGKTLAFADGQIASIAASNDLILVTNNVADFQYFENLKIENWFESGATR</sequence>
<keyword evidence="3" id="KW-0540">Nuclease</keyword>
<name>K9UAQ7_CHAP6</name>
<dbReference type="RefSeq" id="WP_015158389.1">
    <property type="nucleotide sequence ID" value="NC_019697.1"/>
</dbReference>
<keyword evidence="2" id="KW-1277">Toxin-antitoxin system</keyword>